<feature type="transmembrane region" description="Helical" evidence="6">
    <location>
        <begin position="48"/>
        <end position="65"/>
    </location>
</feature>
<evidence type="ECO:0000256" key="6">
    <source>
        <dbReference type="RuleBase" id="RU363077"/>
    </source>
</evidence>
<dbReference type="SUPFAM" id="SSF103481">
    <property type="entry name" value="Multidrug resistance efflux transporter EmrE"/>
    <property type="match status" value="2"/>
</dbReference>
<dbReference type="Pfam" id="PF00892">
    <property type="entry name" value="EamA"/>
    <property type="match status" value="2"/>
</dbReference>
<feature type="transmembrane region" description="Helical" evidence="6">
    <location>
        <begin position="102"/>
        <end position="126"/>
    </location>
</feature>
<comment type="similarity">
    <text evidence="2 6">Belongs to the drug/metabolite transporter (DMT) superfamily. Plant drug/metabolite exporter (P-DME) (TC 2.A.7.4) family.</text>
</comment>
<dbReference type="PANTHER" id="PTHR31218">
    <property type="entry name" value="WAT1-RELATED PROTEIN"/>
    <property type="match status" value="1"/>
</dbReference>
<evidence type="ECO:0000256" key="2">
    <source>
        <dbReference type="ARBA" id="ARBA00007635"/>
    </source>
</evidence>
<feature type="transmembrane region" description="Helical" evidence="6">
    <location>
        <begin position="138"/>
        <end position="158"/>
    </location>
</feature>
<evidence type="ECO:0000256" key="1">
    <source>
        <dbReference type="ARBA" id="ARBA00004141"/>
    </source>
</evidence>
<dbReference type="InterPro" id="IPR000620">
    <property type="entry name" value="EamA_dom"/>
</dbReference>
<keyword evidence="5 6" id="KW-0472">Membrane</keyword>
<dbReference type="InParanoid" id="A0A6P3ZDM1"/>
<keyword evidence="4 6" id="KW-1133">Transmembrane helix</keyword>
<evidence type="ECO:0000259" key="7">
    <source>
        <dbReference type="Pfam" id="PF00892"/>
    </source>
</evidence>
<gene>
    <name evidence="9" type="primary">LOC107413541</name>
</gene>
<evidence type="ECO:0000256" key="4">
    <source>
        <dbReference type="ARBA" id="ARBA00022989"/>
    </source>
</evidence>
<comment type="subcellular location">
    <subcellularLocation>
        <location evidence="1 6">Membrane</location>
        <topology evidence="1 6">Multi-pass membrane protein</topology>
    </subcellularLocation>
</comment>
<feature type="transmembrane region" description="Helical" evidence="6">
    <location>
        <begin position="189"/>
        <end position="210"/>
    </location>
</feature>
<feature type="domain" description="EamA" evidence="7">
    <location>
        <begin position="17"/>
        <end position="148"/>
    </location>
</feature>
<dbReference type="RefSeq" id="XP_015877000.3">
    <property type="nucleotide sequence ID" value="XM_016021514.4"/>
</dbReference>
<dbReference type="InterPro" id="IPR030184">
    <property type="entry name" value="WAT1-related"/>
</dbReference>
<feature type="domain" description="EamA" evidence="7">
    <location>
        <begin position="187"/>
        <end position="326"/>
    </location>
</feature>
<accession>A0A6P3ZDM1</accession>
<evidence type="ECO:0000313" key="9">
    <source>
        <dbReference type="RefSeq" id="XP_015877000.3"/>
    </source>
</evidence>
<sequence>MSEKSLSQMLIRAKPFIALIFLQFGYAGLSIFSKFALNHGMSQHVLVVYRHAIATAAIAPFAIFLDRKVRPKMTITIFAKIMLLGLLEPVIDQNLFYTGLKLTTATFTASMFNILPAFAFAMAWVLRLEKVKITSVRGLAKILGTIVTVGGAMFMTLVNGPALKLPWEKQNIHQDAPKLTHPQDTVKGAIMITAGCICWSAFVILQAITLQTYPAELSLTALMCLMGALEGSVVAVVLEWGNPSAWAIHMDFKFLTALYSGIVCSGIAYYIQGMVVKERGPVFVTAFNPLYMVIVAILGSLLLGEITYLGRVIGAVIIVTGLYMVLWGKSKDQDLQSESEPADINNKLAPDYQEMTMKTTKNQESLAMDGKRQDESV</sequence>
<dbReference type="GeneID" id="107413541"/>
<feature type="transmembrane region" description="Helical" evidence="6">
    <location>
        <begin position="308"/>
        <end position="327"/>
    </location>
</feature>
<reference evidence="9" key="1">
    <citation type="submission" date="2025-08" db="UniProtKB">
        <authorList>
            <consortium name="RefSeq"/>
        </authorList>
    </citation>
    <scope>IDENTIFICATION</scope>
    <source>
        <tissue evidence="9">Seedling</tissue>
    </source>
</reference>
<dbReference type="GO" id="GO:0016020">
    <property type="term" value="C:membrane"/>
    <property type="evidence" value="ECO:0007669"/>
    <property type="project" value="UniProtKB-SubCell"/>
</dbReference>
<dbReference type="GO" id="GO:0022857">
    <property type="term" value="F:transmembrane transporter activity"/>
    <property type="evidence" value="ECO:0007669"/>
    <property type="project" value="InterPro"/>
</dbReference>
<name>A0A6P3ZDM1_ZIZJJ</name>
<dbReference type="Proteomes" id="UP001652623">
    <property type="component" value="Chromosome 8"/>
</dbReference>
<feature type="transmembrane region" description="Helical" evidence="6">
    <location>
        <begin position="252"/>
        <end position="271"/>
    </location>
</feature>
<evidence type="ECO:0000313" key="8">
    <source>
        <dbReference type="Proteomes" id="UP001652623"/>
    </source>
</evidence>
<evidence type="ECO:0000256" key="5">
    <source>
        <dbReference type="ARBA" id="ARBA00023136"/>
    </source>
</evidence>
<evidence type="ECO:0000256" key="3">
    <source>
        <dbReference type="ARBA" id="ARBA00022692"/>
    </source>
</evidence>
<keyword evidence="3 6" id="KW-0812">Transmembrane</keyword>
<dbReference type="InterPro" id="IPR037185">
    <property type="entry name" value="EmrE-like"/>
</dbReference>
<feature type="transmembrane region" description="Helical" evidence="6">
    <location>
        <begin position="16"/>
        <end position="36"/>
    </location>
</feature>
<proteinExistence type="inferred from homology"/>
<keyword evidence="8" id="KW-1185">Reference proteome</keyword>
<dbReference type="KEGG" id="zju:107413541"/>
<feature type="transmembrane region" description="Helical" evidence="6">
    <location>
        <begin position="283"/>
        <end position="302"/>
    </location>
</feature>
<protein>
    <recommendedName>
        <fullName evidence="6">WAT1-related protein</fullName>
    </recommendedName>
</protein>
<organism evidence="8 9">
    <name type="scientific">Ziziphus jujuba</name>
    <name type="common">Chinese jujube</name>
    <name type="synonym">Ziziphus sativa</name>
    <dbReference type="NCBI Taxonomy" id="326968"/>
    <lineage>
        <taxon>Eukaryota</taxon>
        <taxon>Viridiplantae</taxon>
        <taxon>Streptophyta</taxon>
        <taxon>Embryophyta</taxon>
        <taxon>Tracheophyta</taxon>
        <taxon>Spermatophyta</taxon>
        <taxon>Magnoliopsida</taxon>
        <taxon>eudicotyledons</taxon>
        <taxon>Gunneridae</taxon>
        <taxon>Pentapetalae</taxon>
        <taxon>rosids</taxon>
        <taxon>fabids</taxon>
        <taxon>Rosales</taxon>
        <taxon>Rhamnaceae</taxon>
        <taxon>Paliureae</taxon>
        <taxon>Ziziphus</taxon>
    </lineage>
</organism>
<feature type="transmembrane region" description="Helical" evidence="6">
    <location>
        <begin position="217"/>
        <end position="240"/>
    </location>
</feature>
<dbReference type="AlphaFoldDB" id="A0A6P3ZDM1"/>